<keyword evidence="5" id="KW-1185">Reference proteome</keyword>
<dbReference type="EMBL" id="CAJNOR010003553">
    <property type="protein sequence ID" value="CAF1425196.1"/>
    <property type="molecule type" value="Genomic_DNA"/>
</dbReference>
<dbReference type="AlphaFoldDB" id="A0A814L9N8"/>
<evidence type="ECO:0000313" key="6">
    <source>
        <dbReference type="Proteomes" id="UP000663852"/>
    </source>
</evidence>
<feature type="region of interest" description="Disordered" evidence="1">
    <location>
        <begin position="307"/>
        <end position="335"/>
    </location>
</feature>
<feature type="compositionally biased region" description="Basic and acidic residues" evidence="1">
    <location>
        <begin position="132"/>
        <end position="143"/>
    </location>
</feature>
<evidence type="ECO:0000313" key="4">
    <source>
        <dbReference type="EMBL" id="CAF1425196.1"/>
    </source>
</evidence>
<evidence type="ECO:0000256" key="2">
    <source>
        <dbReference type="SAM" id="SignalP"/>
    </source>
</evidence>
<feature type="signal peptide" evidence="2">
    <location>
        <begin position="1"/>
        <end position="23"/>
    </location>
</feature>
<protein>
    <submittedName>
        <fullName evidence="3">Uncharacterized protein</fullName>
    </submittedName>
</protein>
<gene>
    <name evidence="3" type="ORF">EDS130_LOCUS17968</name>
    <name evidence="4" type="ORF">XAT740_LOCUS35463</name>
</gene>
<accession>A0A814L9N8</accession>
<feature type="region of interest" description="Disordered" evidence="1">
    <location>
        <begin position="91"/>
        <end position="175"/>
    </location>
</feature>
<feature type="chain" id="PRO_5036225112" evidence="2">
    <location>
        <begin position="24"/>
        <end position="335"/>
    </location>
</feature>
<evidence type="ECO:0000256" key="1">
    <source>
        <dbReference type="SAM" id="MobiDB-lite"/>
    </source>
</evidence>
<feature type="compositionally biased region" description="Basic and acidic residues" evidence="1">
    <location>
        <begin position="326"/>
        <end position="335"/>
    </location>
</feature>
<dbReference type="SUPFAM" id="SSF57184">
    <property type="entry name" value="Growth factor receptor domain"/>
    <property type="match status" value="1"/>
</dbReference>
<reference evidence="3" key="1">
    <citation type="submission" date="2021-02" db="EMBL/GenBank/DDBJ databases">
        <authorList>
            <person name="Nowell W R."/>
        </authorList>
    </citation>
    <scope>NUCLEOTIDE SEQUENCE</scope>
</reference>
<dbReference type="InterPro" id="IPR009030">
    <property type="entry name" value="Growth_fac_rcpt_cys_sf"/>
</dbReference>
<proteinExistence type="predicted"/>
<dbReference type="Proteomes" id="UP000663828">
    <property type="component" value="Unassembled WGS sequence"/>
</dbReference>
<feature type="compositionally biased region" description="Basic and acidic residues" evidence="1">
    <location>
        <begin position="309"/>
        <end position="319"/>
    </location>
</feature>
<dbReference type="Proteomes" id="UP000663852">
    <property type="component" value="Unassembled WGS sequence"/>
</dbReference>
<dbReference type="EMBL" id="CAJNOJ010000082">
    <property type="protein sequence ID" value="CAF1062061.1"/>
    <property type="molecule type" value="Genomic_DNA"/>
</dbReference>
<sequence length="335" mass="37384">MKILCAVALTLLIVLFNQHSTNGFPTEEFTTEQPCPKEFEWVDGKCKRSSTKTEITEVKEKGKKVAVCPEGQVRGEDGICEDIKSEERLAATVEPKKLHEEAATQSSEHDEQHDDAGKQSDHTEDYETATKPFDHTEEHEENATKSFELTTELSEDTEEHSKVADVPKGCPPGTKYDEDGACQDEVETSSKHTFEVKDLLTKGECPSGMRKYNDKCVYIKSEASLEPMHDLTYEQADLKNKIPDELVPVLVDNICPAGTEYYSNGLCRKRVSPLRATVFTADLKKCLADEILVGGVCEPKRIGLVSTTEEPKKVHKSEEHDEGEADKDKSVESKQ</sequence>
<name>A0A814L9N8_ADIRI</name>
<organism evidence="3 6">
    <name type="scientific">Adineta ricciae</name>
    <name type="common">Rotifer</name>
    <dbReference type="NCBI Taxonomy" id="249248"/>
    <lineage>
        <taxon>Eukaryota</taxon>
        <taxon>Metazoa</taxon>
        <taxon>Spiralia</taxon>
        <taxon>Gnathifera</taxon>
        <taxon>Rotifera</taxon>
        <taxon>Eurotatoria</taxon>
        <taxon>Bdelloidea</taxon>
        <taxon>Adinetida</taxon>
        <taxon>Adinetidae</taxon>
        <taxon>Adineta</taxon>
    </lineage>
</organism>
<evidence type="ECO:0000313" key="5">
    <source>
        <dbReference type="Proteomes" id="UP000663828"/>
    </source>
</evidence>
<feature type="compositionally biased region" description="Basic and acidic residues" evidence="1">
    <location>
        <begin position="91"/>
        <end position="125"/>
    </location>
</feature>
<evidence type="ECO:0000313" key="3">
    <source>
        <dbReference type="EMBL" id="CAF1062061.1"/>
    </source>
</evidence>
<comment type="caution">
    <text evidence="3">The sequence shown here is derived from an EMBL/GenBank/DDBJ whole genome shotgun (WGS) entry which is preliminary data.</text>
</comment>
<keyword evidence="2" id="KW-0732">Signal</keyword>